<dbReference type="Proteomes" id="UP000268973">
    <property type="component" value="Unassembled WGS sequence"/>
</dbReference>
<reference evidence="5 6" key="1">
    <citation type="submission" date="2018-12" db="EMBL/GenBank/DDBJ databases">
        <title>Vibrio sp. isolated from China Sea.</title>
        <authorList>
            <person name="Li Y."/>
        </authorList>
    </citation>
    <scope>NUCLEOTIDE SEQUENCE [LARGE SCALE GENOMIC DNA]</scope>
    <source>
        <strain evidence="5 6">BEI207</strain>
    </source>
</reference>
<evidence type="ECO:0000259" key="4">
    <source>
        <dbReference type="Pfam" id="PF13545"/>
    </source>
</evidence>
<dbReference type="AlphaFoldDB" id="A0A432D3B2"/>
<keyword evidence="1" id="KW-0805">Transcription regulation</keyword>
<dbReference type="RefSeq" id="WP_126573053.1">
    <property type="nucleotide sequence ID" value="NZ_RXZH01000001.1"/>
</dbReference>
<evidence type="ECO:0000256" key="2">
    <source>
        <dbReference type="ARBA" id="ARBA00023125"/>
    </source>
</evidence>
<keyword evidence="3" id="KW-0804">Transcription</keyword>
<dbReference type="GO" id="GO:0003677">
    <property type="term" value="F:DNA binding"/>
    <property type="evidence" value="ECO:0007669"/>
    <property type="project" value="UniProtKB-KW"/>
</dbReference>
<dbReference type="InterPro" id="IPR014710">
    <property type="entry name" value="RmlC-like_jellyroll"/>
</dbReference>
<dbReference type="Gene3D" id="2.60.120.10">
    <property type="entry name" value="Jelly Rolls"/>
    <property type="match status" value="1"/>
</dbReference>
<keyword evidence="2" id="KW-0238">DNA-binding</keyword>
<dbReference type="InterPro" id="IPR018490">
    <property type="entry name" value="cNMP-bd_dom_sf"/>
</dbReference>
<evidence type="ECO:0000313" key="6">
    <source>
        <dbReference type="Proteomes" id="UP000268973"/>
    </source>
</evidence>
<dbReference type="SUPFAM" id="SSF51206">
    <property type="entry name" value="cAMP-binding domain-like"/>
    <property type="match status" value="1"/>
</dbReference>
<comment type="caution">
    <text evidence="5">The sequence shown here is derived from an EMBL/GenBank/DDBJ whole genome shotgun (WGS) entry which is preliminary data.</text>
</comment>
<dbReference type="Pfam" id="PF13545">
    <property type="entry name" value="HTH_Crp_2"/>
    <property type="match status" value="1"/>
</dbReference>
<protein>
    <submittedName>
        <fullName evidence="5">Crp/Fnr family transcriptional regulator</fullName>
    </submittedName>
</protein>
<feature type="domain" description="HTH crp-type" evidence="4">
    <location>
        <begin position="146"/>
        <end position="215"/>
    </location>
</feature>
<evidence type="ECO:0000256" key="3">
    <source>
        <dbReference type="ARBA" id="ARBA00023163"/>
    </source>
</evidence>
<accession>A0A432D3B2</accession>
<dbReference type="OrthoDB" id="6213632at2"/>
<dbReference type="GO" id="GO:0006355">
    <property type="term" value="P:regulation of DNA-templated transcription"/>
    <property type="evidence" value="ECO:0007669"/>
    <property type="project" value="InterPro"/>
</dbReference>
<dbReference type="InterPro" id="IPR036390">
    <property type="entry name" value="WH_DNA-bd_sf"/>
</dbReference>
<gene>
    <name evidence="5" type="ORF">EJ063_05875</name>
</gene>
<evidence type="ECO:0000313" key="5">
    <source>
        <dbReference type="EMBL" id="RTZ18308.1"/>
    </source>
</evidence>
<dbReference type="EMBL" id="RXZH01000001">
    <property type="protein sequence ID" value="RTZ18308.1"/>
    <property type="molecule type" value="Genomic_DNA"/>
</dbReference>
<sequence>MDSLQEVIQWPCELPNATKEAIVLNAMRIQQFGSAAAPNRTMKGVIYIKRGIAAIGLTSEHTNTMNSGIFGTGNWLGGSMINHGSRILANIEQIEPIEVIFFAKDKIDHLANHDPYIYKWLYHASISTQQQWLNAQIVSLHDRETRVIFALLQIAKYTKQVKGSKTAVHASQKQLSMITGISRPRLNEVLKMLEAKEEISVSRGVIHLLEPMRLSEQLRKLESSISNDA</sequence>
<organism evidence="5 6">
    <name type="scientific">Vibrio aquaticus</name>
    <dbReference type="NCBI Taxonomy" id="2496559"/>
    <lineage>
        <taxon>Bacteria</taxon>
        <taxon>Pseudomonadati</taxon>
        <taxon>Pseudomonadota</taxon>
        <taxon>Gammaproteobacteria</taxon>
        <taxon>Vibrionales</taxon>
        <taxon>Vibrionaceae</taxon>
        <taxon>Vibrio</taxon>
    </lineage>
</organism>
<dbReference type="SUPFAM" id="SSF46785">
    <property type="entry name" value="Winged helix' DNA-binding domain"/>
    <property type="match status" value="1"/>
</dbReference>
<evidence type="ECO:0000256" key="1">
    <source>
        <dbReference type="ARBA" id="ARBA00023015"/>
    </source>
</evidence>
<keyword evidence="6" id="KW-1185">Reference proteome</keyword>
<name>A0A432D3B2_9VIBR</name>
<dbReference type="InterPro" id="IPR012318">
    <property type="entry name" value="HTH_CRP"/>
</dbReference>
<proteinExistence type="predicted"/>